<dbReference type="EMBL" id="JAJIRN010000002">
    <property type="protein sequence ID" value="MCV2367399.1"/>
    <property type="molecule type" value="Genomic_DNA"/>
</dbReference>
<organism evidence="5 6">
    <name type="scientific">Roseateles oligotrophus</name>
    <dbReference type="NCBI Taxonomy" id="1769250"/>
    <lineage>
        <taxon>Bacteria</taxon>
        <taxon>Pseudomonadati</taxon>
        <taxon>Pseudomonadota</taxon>
        <taxon>Betaproteobacteria</taxon>
        <taxon>Burkholderiales</taxon>
        <taxon>Sphaerotilaceae</taxon>
        <taxon>Roseateles</taxon>
    </lineage>
</organism>
<keyword evidence="4" id="KW-0812">Transmembrane</keyword>
<dbReference type="InterPro" id="IPR029063">
    <property type="entry name" value="SAM-dependent_MTases_sf"/>
</dbReference>
<feature type="transmembrane region" description="Helical" evidence="4">
    <location>
        <begin position="15"/>
        <end position="48"/>
    </location>
</feature>
<dbReference type="GO" id="GO:0032259">
    <property type="term" value="P:methylation"/>
    <property type="evidence" value="ECO:0007669"/>
    <property type="project" value="UniProtKB-KW"/>
</dbReference>
<protein>
    <submittedName>
        <fullName evidence="5">Class I SAM-dependent methyltransferase</fullName>
    </submittedName>
</protein>
<reference evidence="5 6" key="1">
    <citation type="submission" date="2021-11" db="EMBL/GenBank/DDBJ databases">
        <authorList>
            <person name="Liang Q."/>
            <person name="Mou H."/>
            <person name="Liu Z."/>
        </authorList>
    </citation>
    <scope>NUCLEOTIDE SEQUENCE [LARGE SCALE GENOMIC DNA]</scope>
    <source>
        <strain evidence="5 6">CHU3</strain>
    </source>
</reference>
<name>A0ABT2YBC5_9BURK</name>
<accession>A0ABT2YBC5</accession>
<evidence type="ECO:0000256" key="4">
    <source>
        <dbReference type="SAM" id="Phobius"/>
    </source>
</evidence>
<sequence length="260" mass="28494">MHLLRWPLPALLSWAVAWVAFTGLTATGFALGPAVFAAALLGGGLALLHQARWRRLIVALGFPLSMLVVLRAAALPAWAWLLPLALLALAYPRRTWTDAPWFPTPQGALSALRGWAPLPSGARLLDAGCGLGHGLRELRLAYPDACIEGIEWSGLLARMAAWRCPWAKIHRGDMWTQDWAPFALVYVFQRPETMERVWAKASLEMAAGAWLISLDFEIAGQVAHTTLPLSRGHSLWVYRLPVSEHARHGAIGSIEPSKPV</sequence>
<dbReference type="Proteomes" id="UP001209701">
    <property type="component" value="Unassembled WGS sequence"/>
</dbReference>
<keyword evidence="4" id="KW-1133">Transmembrane helix</keyword>
<dbReference type="Gene3D" id="3.40.50.150">
    <property type="entry name" value="Vaccinia Virus protein VP39"/>
    <property type="match status" value="1"/>
</dbReference>
<gene>
    <name evidence="5" type="ORF">LNV07_04735</name>
</gene>
<evidence type="ECO:0000313" key="6">
    <source>
        <dbReference type="Proteomes" id="UP001209701"/>
    </source>
</evidence>
<dbReference type="InterPro" id="IPR026170">
    <property type="entry name" value="FAM173A/B"/>
</dbReference>
<evidence type="ECO:0000256" key="2">
    <source>
        <dbReference type="ARBA" id="ARBA00022679"/>
    </source>
</evidence>
<proteinExistence type="predicted"/>
<dbReference type="GO" id="GO:0008168">
    <property type="term" value="F:methyltransferase activity"/>
    <property type="evidence" value="ECO:0007669"/>
    <property type="project" value="UniProtKB-KW"/>
</dbReference>
<keyword evidence="3" id="KW-0949">S-adenosyl-L-methionine</keyword>
<dbReference type="SUPFAM" id="SSF53335">
    <property type="entry name" value="S-adenosyl-L-methionine-dependent methyltransferases"/>
    <property type="match status" value="1"/>
</dbReference>
<dbReference type="PANTHER" id="PTHR13610:SF9">
    <property type="entry name" value="FI06469P"/>
    <property type="match status" value="1"/>
</dbReference>
<keyword evidence="1 5" id="KW-0489">Methyltransferase</keyword>
<keyword evidence="4" id="KW-0472">Membrane</keyword>
<evidence type="ECO:0000313" key="5">
    <source>
        <dbReference type="EMBL" id="MCV2367399.1"/>
    </source>
</evidence>
<dbReference type="PANTHER" id="PTHR13610">
    <property type="entry name" value="METHYLTRANSFERASE DOMAIN-CONTAINING PROTEIN"/>
    <property type="match status" value="1"/>
</dbReference>
<evidence type="ECO:0000256" key="1">
    <source>
        <dbReference type="ARBA" id="ARBA00022603"/>
    </source>
</evidence>
<comment type="caution">
    <text evidence="5">The sequence shown here is derived from an EMBL/GenBank/DDBJ whole genome shotgun (WGS) entry which is preliminary data.</text>
</comment>
<evidence type="ECO:0000256" key="3">
    <source>
        <dbReference type="ARBA" id="ARBA00022691"/>
    </source>
</evidence>
<keyword evidence="2" id="KW-0808">Transferase</keyword>
<keyword evidence="6" id="KW-1185">Reference proteome</keyword>